<name>A0A811VIS4_CERCA</name>
<evidence type="ECO:0000256" key="2">
    <source>
        <dbReference type="SAM" id="MobiDB-lite"/>
    </source>
</evidence>
<feature type="region of interest" description="Disordered" evidence="2">
    <location>
        <begin position="46"/>
        <end position="68"/>
    </location>
</feature>
<dbReference type="OrthoDB" id="7852277at2759"/>
<organism evidence="3 4">
    <name type="scientific">Ceratitis capitata</name>
    <name type="common">Mediterranean fruit fly</name>
    <name type="synonym">Tephritis capitata</name>
    <dbReference type="NCBI Taxonomy" id="7213"/>
    <lineage>
        <taxon>Eukaryota</taxon>
        <taxon>Metazoa</taxon>
        <taxon>Ecdysozoa</taxon>
        <taxon>Arthropoda</taxon>
        <taxon>Hexapoda</taxon>
        <taxon>Insecta</taxon>
        <taxon>Pterygota</taxon>
        <taxon>Neoptera</taxon>
        <taxon>Endopterygota</taxon>
        <taxon>Diptera</taxon>
        <taxon>Brachycera</taxon>
        <taxon>Muscomorpha</taxon>
        <taxon>Tephritoidea</taxon>
        <taxon>Tephritidae</taxon>
        <taxon>Ceratitis</taxon>
        <taxon>Ceratitis</taxon>
    </lineage>
</organism>
<dbReference type="EMBL" id="CAJHJT010000056">
    <property type="protein sequence ID" value="CAD7014043.1"/>
    <property type="molecule type" value="Genomic_DNA"/>
</dbReference>
<accession>A0A811VIS4</accession>
<gene>
    <name evidence="3" type="ORF">CCAP1982_LOCUS22049</name>
</gene>
<protein>
    <submittedName>
        <fullName evidence="3">(Mediterranean fruit fly) hypothetical protein</fullName>
    </submittedName>
</protein>
<feature type="coiled-coil region" evidence="1">
    <location>
        <begin position="19"/>
        <end position="46"/>
    </location>
</feature>
<evidence type="ECO:0000313" key="4">
    <source>
        <dbReference type="Proteomes" id="UP000606786"/>
    </source>
</evidence>
<keyword evidence="1" id="KW-0175">Coiled coil</keyword>
<proteinExistence type="predicted"/>
<dbReference type="Proteomes" id="UP000606786">
    <property type="component" value="Unassembled WGS sequence"/>
</dbReference>
<reference evidence="3" key="1">
    <citation type="submission" date="2020-11" db="EMBL/GenBank/DDBJ databases">
        <authorList>
            <person name="Whitehead M."/>
        </authorList>
    </citation>
    <scope>NUCLEOTIDE SEQUENCE</scope>
    <source>
        <strain evidence="3">EGII</strain>
    </source>
</reference>
<feature type="region of interest" description="Disordered" evidence="2">
    <location>
        <begin position="84"/>
        <end position="108"/>
    </location>
</feature>
<keyword evidence="4" id="KW-1185">Reference proteome</keyword>
<comment type="caution">
    <text evidence="3">The sequence shown here is derived from an EMBL/GenBank/DDBJ whole genome shotgun (WGS) entry which is preliminary data.</text>
</comment>
<evidence type="ECO:0000256" key="1">
    <source>
        <dbReference type="SAM" id="Coils"/>
    </source>
</evidence>
<dbReference type="AlphaFoldDB" id="A0A811VIS4"/>
<sequence>MPKRCESCNEIMDELLTMRQTFERMSKKLTKEITDLQQEVTDAMSNTTRGKAQITEENSSSVPTEPPTKVKCCNVDKIEYKSVKSKGNKNSRIPKFGPDNTESGEKEPNRIKQVNLIERPLLKLHNIQARVMPTHPFETAQQFEDWHDILKENKELCEKLKEELIQGCPVEPHKYIRNVWRSIFKNEAADCYSYTAKGRSKRRAIKKYLFTNIFQESFLKRFPGMDDIFFIDNTMRFFIYEHNVMSKSLRNKQKLQTGTEPRVQNEAFTDDEMEEQIFHDDEDSIL</sequence>
<evidence type="ECO:0000313" key="3">
    <source>
        <dbReference type="EMBL" id="CAD7014043.1"/>
    </source>
</evidence>
<feature type="compositionally biased region" description="Polar residues" evidence="2">
    <location>
        <begin position="46"/>
        <end position="63"/>
    </location>
</feature>